<keyword evidence="2" id="KW-1185">Reference proteome</keyword>
<dbReference type="STRING" id="313594.PI23P_07225"/>
<evidence type="ECO:0000313" key="1">
    <source>
        <dbReference type="EMBL" id="EAR12397.1"/>
    </source>
</evidence>
<accession>A4BZ04</accession>
<comment type="caution">
    <text evidence="1">The sequence shown here is derived from an EMBL/GenBank/DDBJ whole genome shotgun (WGS) entry which is preliminary data.</text>
</comment>
<dbReference type="InterPro" id="IPR013325">
    <property type="entry name" value="RNA_pol_sigma_r2"/>
</dbReference>
<gene>
    <name evidence="1" type="ORF">PI23P_07225</name>
</gene>
<evidence type="ECO:0000313" key="2">
    <source>
        <dbReference type="Proteomes" id="UP000003053"/>
    </source>
</evidence>
<dbReference type="Gene3D" id="1.10.1740.10">
    <property type="match status" value="1"/>
</dbReference>
<reference evidence="1 2" key="1">
    <citation type="submission" date="2006-02" db="EMBL/GenBank/DDBJ databases">
        <authorList>
            <person name="Murray A."/>
            <person name="Staley J."/>
            <person name="Ferriera S."/>
            <person name="Johnson J."/>
            <person name="Kravitz S."/>
            <person name="Halpern A."/>
            <person name="Remington K."/>
            <person name="Beeson K."/>
            <person name="Tran B."/>
            <person name="Rogers Y.-H."/>
            <person name="Friedman R."/>
            <person name="Venter J.C."/>
        </authorList>
    </citation>
    <scope>NUCLEOTIDE SEQUENCE [LARGE SCALE GENOMIC DNA]</scope>
    <source>
        <strain evidence="1 2">23-P</strain>
    </source>
</reference>
<proteinExistence type="predicted"/>
<dbReference type="HOGENOM" id="CLU_2827479_0_0_10"/>
<dbReference type="GO" id="GO:0003700">
    <property type="term" value="F:DNA-binding transcription factor activity"/>
    <property type="evidence" value="ECO:0007669"/>
    <property type="project" value="InterPro"/>
</dbReference>
<dbReference type="GO" id="GO:0006352">
    <property type="term" value="P:DNA-templated transcription initiation"/>
    <property type="evidence" value="ECO:0007669"/>
    <property type="project" value="InterPro"/>
</dbReference>
<dbReference type="eggNOG" id="COG1595">
    <property type="taxonomic scope" value="Bacteria"/>
</dbReference>
<dbReference type="AlphaFoldDB" id="A4BZ04"/>
<organism evidence="1 2">
    <name type="scientific">Polaribacter irgensii 23-P</name>
    <dbReference type="NCBI Taxonomy" id="313594"/>
    <lineage>
        <taxon>Bacteria</taxon>
        <taxon>Pseudomonadati</taxon>
        <taxon>Bacteroidota</taxon>
        <taxon>Flavobacteriia</taxon>
        <taxon>Flavobacteriales</taxon>
        <taxon>Flavobacteriaceae</taxon>
    </lineage>
</organism>
<sequence>MGIGIELSKRLKDAKLKNCAFSQLLDSDQEYLYRQIQKKMVIAHENAKDVLQNTFIRIHKSIVNFR</sequence>
<protein>
    <submittedName>
        <fullName evidence="1">Uncharacterized protein</fullName>
    </submittedName>
</protein>
<dbReference type="EMBL" id="AAOG01000002">
    <property type="protein sequence ID" value="EAR12397.1"/>
    <property type="molecule type" value="Genomic_DNA"/>
</dbReference>
<dbReference type="OrthoDB" id="9780326at2"/>
<dbReference type="Proteomes" id="UP000003053">
    <property type="component" value="Unassembled WGS sequence"/>
</dbReference>
<dbReference type="SUPFAM" id="SSF88946">
    <property type="entry name" value="Sigma2 domain of RNA polymerase sigma factors"/>
    <property type="match status" value="1"/>
</dbReference>
<name>A4BZ04_9FLAO</name>